<accession>A0ABW3RSA0</accession>
<protein>
    <recommendedName>
        <fullName evidence="3">AraC family transcriptional regulator</fullName>
    </recommendedName>
</protein>
<evidence type="ECO:0008006" key="3">
    <source>
        <dbReference type="Google" id="ProtNLM"/>
    </source>
</evidence>
<proteinExistence type="predicted"/>
<reference evidence="2" key="1">
    <citation type="journal article" date="2019" name="Int. J. Syst. Evol. Microbiol.">
        <title>The Global Catalogue of Microorganisms (GCM) 10K type strain sequencing project: providing services to taxonomists for standard genome sequencing and annotation.</title>
        <authorList>
            <consortium name="The Broad Institute Genomics Platform"/>
            <consortium name="The Broad Institute Genome Sequencing Center for Infectious Disease"/>
            <person name="Wu L."/>
            <person name="Ma J."/>
        </authorList>
    </citation>
    <scope>NUCLEOTIDE SEQUENCE [LARGE SCALE GENOMIC DNA]</scope>
    <source>
        <strain evidence="2">CCUG 59189</strain>
    </source>
</reference>
<dbReference type="RefSeq" id="WP_379316554.1">
    <property type="nucleotide sequence ID" value="NZ_JBHTLM010000002.1"/>
</dbReference>
<gene>
    <name evidence="1" type="ORF">ACFQ3W_03225</name>
</gene>
<comment type="caution">
    <text evidence="1">The sequence shown here is derived from an EMBL/GenBank/DDBJ whole genome shotgun (WGS) entry which is preliminary data.</text>
</comment>
<dbReference type="InterPro" id="IPR011256">
    <property type="entry name" value="Reg_factor_effector_dom_sf"/>
</dbReference>
<dbReference type="Gene3D" id="3.20.80.10">
    <property type="entry name" value="Regulatory factor, effector binding domain"/>
    <property type="match status" value="1"/>
</dbReference>
<dbReference type="EMBL" id="JBHTLM010000002">
    <property type="protein sequence ID" value="MFD1175311.1"/>
    <property type="molecule type" value="Genomic_DNA"/>
</dbReference>
<dbReference type="Proteomes" id="UP001597262">
    <property type="component" value="Unassembled WGS sequence"/>
</dbReference>
<sequence length="145" mass="16627">MGIQPTIRLYLQHIFHSNKNFRGISFALEEEGTIMTPLCGCVYPLKNYNSTEEIHYSSLYTAITKTDLTSLPSDVYVDSIPEGTFLCIAFKWSKTEYYDYFCKLKKAYDDSGFSTGNSVYEFSLPNNYASAKEEDFITELQIPIK</sequence>
<evidence type="ECO:0000313" key="2">
    <source>
        <dbReference type="Proteomes" id="UP001597262"/>
    </source>
</evidence>
<keyword evidence="2" id="KW-1185">Reference proteome</keyword>
<name>A0ABW3RSA0_9BACL</name>
<dbReference type="SUPFAM" id="SSF55136">
    <property type="entry name" value="Probable bacterial effector-binding domain"/>
    <property type="match status" value="1"/>
</dbReference>
<organism evidence="1 2">
    <name type="scientific">Paenibacillus puldeungensis</name>
    <dbReference type="NCBI Taxonomy" id="696536"/>
    <lineage>
        <taxon>Bacteria</taxon>
        <taxon>Bacillati</taxon>
        <taxon>Bacillota</taxon>
        <taxon>Bacilli</taxon>
        <taxon>Bacillales</taxon>
        <taxon>Paenibacillaceae</taxon>
        <taxon>Paenibacillus</taxon>
    </lineage>
</organism>
<evidence type="ECO:0000313" key="1">
    <source>
        <dbReference type="EMBL" id="MFD1175311.1"/>
    </source>
</evidence>